<name>A0A2Z5G2G9_9BACT</name>
<reference evidence="1 2" key="1">
    <citation type="journal article" date="2018" name="Front. Microbiol.">
        <title>Hydrolytic Capabilities as a Key to Environmental Success: Chitinolytic and Cellulolytic Acidobacteria From Acidic Sub-arctic Soils and Boreal Peatlands.</title>
        <authorList>
            <person name="Belova S.E."/>
            <person name="Ravin N.V."/>
            <person name="Pankratov T.A."/>
            <person name="Rakitin A.L."/>
            <person name="Ivanova A.A."/>
            <person name="Beletsky A.V."/>
            <person name="Mardanov A.V."/>
            <person name="Sinninghe Damste J.S."/>
            <person name="Dedysh S.N."/>
        </authorList>
    </citation>
    <scope>NUCLEOTIDE SEQUENCE [LARGE SCALE GENOMIC DNA]</scope>
    <source>
        <strain evidence="1 2">SBC82</strain>
    </source>
</reference>
<protein>
    <submittedName>
        <fullName evidence="1">Uncharacterized protein</fullName>
    </submittedName>
</protein>
<dbReference type="AlphaFoldDB" id="A0A2Z5G2G9"/>
<dbReference type="KEGG" id="abas:ACPOL_4042"/>
<organism evidence="1 2">
    <name type="scientific">Acidisarcina polymorpha</name>
    <dbReference type="NCBI Taxonomy" id="2211140"/>
    <lineage>
        <taxon>Bacteria</taxon>
        <taxon>Pseudomonadati</taxon>
        <taxon>Acidobacteriota</taxon>
        <taxon>Terriglobia</taxon>
        <taxon>Terriglobales</taxon>
        <taxon>Acidobacteriaceae</taxon>
        <taxon>Acidisarcina</taxon>
    </lineage>
</organism>
<dbReference type="Proteomes" id="UP000253606">
    <property type="component" value="Chromosome"/>
</dbReference>
<dbReference type="EMBL" id="CP030840">
    <property type="protein sequence ID" value="AXC13321.1"/>
    <property type="molecule type" value="Genomic_DNA"/>
</dbReference>
<accession>A0A2Z5G2G9</accession>
<sequence>MGRKFGSCARHRVSPYGVGCSMFGSLRQAVHTCLPTVWS</sequence>
<proteinExistence type="predicted"/>
<gene>
    <name evidence="1" type="ORF">ACPOL_4042</name>
</gene>
<keyword evidence="2" id="KW-1185">Reference proteome</keyword>
<evidence type="ECO:0000313" key="1">
    <source>
        <dbReference type="EMBL" id="AXC13321.1"/>
    </source>
</evidence>
<evidence type="ECO:0000313" key="2">
    <source>
        <dbReference type="Proteomes" id="UP000253606"/>
    </source>
</evidence>